<evidence type="ECO:0000313" key="3">
    <source>
        <dbReference type="Proteomes" id="UP000554482"/>
    </source>
</evidence>
<gene>
    <name evidence="2" type="ORF">FRX31_031944</name>
</gene>
<dbReference type="Proteomes" id="UP000554482">
    <property type="component" value="Unassembled WGS sequence"/>
</dbReference>
<feature type="compositionally biased region" description="Basic and acidic residues" evidence="1">
    <location>
        <begin position="56"/>
        <end position="76"/>
    </location>
</feature>
<dbReference type="EMBL" id="JABWDY010040026">
    <property type="protein sequence ID" value="KAF5178474.1"/>
    <property type="molecule type" value="Genomic_DNA"/>
</dbReference>
<organism evidence="2 3">
    <name type="scientific">Thalictrum thalictroides</name>
    <name type="common">Rue-anemone</name>
    <name type="synonym">Anemone thalictroides</name>
    <dbReference type="NCBI Taxonomy" id="46969"/>
    <lineage>
        <taxon>Eukaryota</taxon>
        <taxon>Viridiplantae</taxon>
        <taxon>Streptophyta</taxon>
        <taxon>Embryophyta</taxon>
        <taxon>Tracheophyta</taxon>
        <taxon>Spermatophyta</taxon>
        <taxon>Magnoliopsida</taxon>
        <taxon>Ranunculales</taxon>
        <taxon>Ranunculaceae</taxon>
        <taxon>Thalictroideae</taxon>
        <taxon>Thalictrum</taxon>
    </lineage>
</organism>
<accession>A0A7J6V0L4</accession>
<comment type="caution">
    <text evidence="2">The sequence shown here is derived from an EMBL/GenBank/DDBJ whole genome shotgun (WGS) entry which is preliminary data.</text>
</comment>
<evidence type="ECO:0000256" key="1">
    <source>
        <dbReference type="SAM" id="MobiDB-lite"/>
    </source>
</evidence>
<dbReference type="AlphaFoldDB" id="A0A7J6V0L4"/>
<feature type="region of interest" description="Disordered" evidence="1">
    <location>
        <begin position="54"/>
        <end position="76"/>
    </location>
</feature>
<evidence type="ECO:0000313" key="2">
    <source>
        <dbReference type="EMBL" id="KAF5178474.1"/>
    </source>
</evidence>
<reference evidence="2 3" key="1">
    <citation type="submission" date="2020-06" db="EMBL/GenBank/DDBJ databases">
        <title>Transcriptomic and genomic resources for Thalictrum thalictroides and T. hernandezii: Facilitating candidate gene discovery in an emerging model plant lineage.</title>
        <authorList>
            <person name="Arias T."/>
            <person name="Riano-Pachon D.M."/>
            <person name="Di Stilio V.S."/>
        </authorList>
    </citation>
    <scope>NUCLEOTIDE SEQUENCE [LARGE SCALE GENOMIC DNA]</scope>
    <source>
        <strain evidence="3">cv. WT478/WT964</strain>
        <tissue evidence="2">Leaves</tissue>
    </source>
</reference>
<protein>
    <submittedName>
        <fullName evidence="2">Uncharacterized protein</fullName>
    </submittedName>
</protein>
<proteinExistence type="predicted"/>
<name>A0A7J6V0L4_THATH</name>
<keyword evidence="3" id="KW-1185">Reference proteome</keyword>
<sequence length="76" mass="8792">MKRNATIVFITFKYRQARPREPCPKKRLHKRAMVCRFEQLGGCSVGQASMTRSSHFKLERATVSRSTERLSGHPDK</sequence>